<dbReference type="AlphaFoldDB" id="A0A8J2Z0N8"/>
<sequence length="333" mass="35391">MTNPDEIVGAPNPLQGEALEWVIRLTSGAATARDADALQQWRAQSPAHAEALAEAVALRRTLRQAVLELDTQPDDDVRSAVVVPMPLRQRAKAVIGRRALIKGAIAASVAGYMVARPPLGLWPSLAELTADYRTGVGEQRRIALAQGIALQLNTQTSVAVRPAAHERVVELITGEAAVTADAAASQRVVLAAGNGRTSATRASFTVRRNDDGACVTCVDGAVQVEHRGQIVSLAAWQQVTYTEREFGSVIAVDPTVAAAWRDGLLVFHDTPLNLVIEEVNRYRPGKIVLTGSELGGRLVNGVFHVDRVAGIIDQLRQLGVTVTILPGGIVLVS</sequence>
<reference evidence="3" key="1">
    <citation type="journal article" date="2014" name="Int. J. Syst. Evol. Microbiol.">
        <title>Complete genome sequence of Corynebacterium casei LMG S-19264T (=DSM 44701T), isolated from a smear-ripened cheese.</title>
        <authorList>
            <consortium name="US DOE Joint Genome Institute (JGI-PGF)"/>
            <person name="Walter F."/>
            <person name="Albersmeier A."/>
            <person name="Kalinowski J."/>
            <person name="Ruckert C."/>
        </authorList>
    </citation>
    <scope>NUCLEOTIDE SEQUENCE</scope>
    <source>
        <strain evidence="3">CGMCC 1.15725</strain>
    </source>
</reference>
<dbReference type="RefSeq" id="WP_189052143.1">
    <property type="nucleotide sequence ID" value="NZ_BMJQ01000026.1"/>
</dbReference>
<dbReference type="Gene3D" id="3.55.50.30">
    <property type="match status" value="1"/>
</dbReference>
<evidence type="ECO:0000313" key="3">
    <source>
        <dbReference type="EMBL" id="GGF47723.1"/>
    </source>
</evidence>
<organism evidence="3 4">
    <name type="scientific">Aliidongia dinghuensis</name>
    <dbReference type="NCBI Taxonomy" id="1867774"/>
    <lineage>
        <taxon>Bacteria</taxon>
        <taxon>Pseudomonadati</taxon>
        <taxon>Pseudomonadota</taxon>
        <taxon>Alphaproteobacteria</taxon>
        <taxon>Rhodospirillales</taxon>
        <taxon>Dongiaceae</taxon>
        <taxon>Aliidongia</taxon>
    </lineage>
</organism>
<dbReference type="PANTHER" id="PTHR30273:SF2">
    <property type="entry name" value="PROTEIN FECR"/>
    <property type="match status" value="1"/>
</dbReference>
<dbReference type="InterPro" id="IPR006860">
    <property type="entry name" value="FecR"/>
</dbReference>
<evidence type="ECO:0000259" key="1">
    <source>
        <dbReference type="Pfam" id="PF04773"/>
    </source>
</evidence>
<evidence type="ECO:0000259" key="2">
    <source>
        <dbReference type="Pfam" id="PF16220"/>
    </source>
</evidence>
<dbReference type="Proteomes" id="UP000646365">
    <property type="component" value="Unassembled WGS sequence"/>
</dbReference>
<dbReference type="InterPro" id="IPR032623">
    <property type="entry name" value="FecR_N"/>
</dbReference>
<accession>A0A8J2Z0N8</accession>
<dbReference type="Pfam" id="PF04773">
    <property type="entry name" value="FecR"/>
    <property type="match status" value="1"/>
</dbReference>
<dbReference type="Pfam" id="PF16220">
    <property type="entry name" value="DUF4880"/>
    <property type="match status" value="1"/>
</dbReference>
<feature type="domain" description="FecR protein" evidence="1">
    <location>
        <begin position="131"/>
        <end position="223"/>
    </location>
</feature>
<protein>
    <submittedName>
        <fullName evidence="3">Sigma factor regulator VreR</fullName>
    </submittedName>
</protein>
<feature type="domain" description="FecR N-terminal" evidence="2">
    <location>
        <begin position="17"/>
        <end position="58"/>
    </location>
</feature>
<dbReference type="Gene3D" id="2.60.120.1440">
    <property type="match status" value="1"/>
</dbReference>
<dbReference type="EMBL" id="BMJQ01000026">
    <property type="protein sequence ID" value="GGF47723.1"/>
    <property type="molecule type" value="Genomic_DNA"/>
</dbReference>
<evidence type="ECO:0000313" key="4">
    <source>
        <dbReference type="Proteomes" id="UP000646365"/>
    </source>
</evidence>
<dbReference type="PANTHER" id="PTHR30273">
    <property type="entry name" value="PERIPLASMIC SIGNAL SENSOR AND SIGMA FACTOR ACTIVATOR FECR-RELATED"/>
    <property type="match status" value="1"/>
</dbReference>
<name>A0A8J2Z0N8_9PROT</name>
<proteinExistence type="predicted"/>
<dbReference type="GO" id="GO:0016989">
    <property type="term" value="F:sigma factor antagonist activity"/>
    <property type="evidence" value="ECO:0007669"/>
    <property type="project" value="TreeGrafter"/>
</dbReference>
<dbReference type="PIRSF" id="PIRSF018266">
    <property type="entry name" value="FecR"/>
    <property type="match status" value="1"/>
</dbReference>
<keyword evidence="4" id="KW-1185">Reference proteome</keyword>
<dbReference type="InterPro" id="IPR012373">
    <property type="entry name" value="Ferrdict_sens_TM"/>
</dbReference>
<comment type="caution">
    <text evidence="3">The sequence shown here is derived from an EMBL/GenBank/DDBJ whole genome shotgun (WGS) entry which is preliminary data.</text>
</comment>
<gene>
    <name evidence="3" type="primary">vreR</name>
    <name evidence="3" type="ORF">GCM10011611_62650</name>
</gene>
<reference evidence="3" key="2">
    <citation type="submission" date="2020-09" db="EMBL/GenBank/DDBJ databases">
        <authorList>
            <person name="Sun Q."/>
            <person name="Zhou Y."/>
        </authorList>
    </citation>
    <scope>NUCLEOTIDE SEQUENCE</scope>
    <source>
        <strain evidence="3">CGMCC 1.15725</strain>
    </source>
</reference>